<keyword evidence="2" id="KW-1185">Reference proteome</keyword>
<dbReference type="Proteomes" id="UP000001495">
    <property type="component" value="Chromosome"/>
</dbReference>
<dbReference type="KEGG" id="mfe:Mefer_1428"/>
<name>C7P9K0_METFA</name>
<dbReference type="GeneID" id="8366134"/>
<dbReference type="AlphaFoldDB" id="C7P9K0"/>
<dbReference type="EMBL" id="CP001696">
    <property type="protein sequence ID" value="ACV25232.1"/>
    <property type="molecule type" value="Genomic_DNA"/>
</dbReference>
<accession>C7P9K0</accession>
<dbReference type="RefSeq" id="WP_015791965.1">
    <property type="nucleotide sequence ID" value="NC_013156.1"/>
</dbReference>
<proteinExistence type="predicted"/>
<evidence type="ECO:0000313" key="2">
    <source>
        <dbReference type="Proteomes" id="UP000001495"/>
    </source>
</evidence>
<organism evidence="1 2">
    <name type="scientific">Methanocaldococcus fervens (strain DSM 4213 / JCM 15782 / AG86)</name>
    <name type="common">Methanococcus fervens</name>
    <dbReference type="NCBI Taxonomy" id="573064"/>
    <lineage>
        <taxon>Archaea</taxon>
        <taxon>Methanobacteriati</taxon>
        <taxon>Methanobacteriota</taxon>
        <taxon>Methanomada group</taxon>
        <taxon>Methanococci</taxon>
        <taxon>Methanococcales</taxon>
        <taxon>Methanocaldococcaceae</taxon>
        <taxon>Methanocaldococcus</taxon>
    </lineage>
</organism>
<dbReference type="HOGENOM" id="CLU_2784069_0_0_2"/>
<evidence type="ECO:0000313" key="1">
    <source>
        <dbReference type="EMBL" id="ACV25232.1"/>
    </source>
</evidence>
<gene>
    <name evidence="1" type="ordered locus">Mefer_1428</name>
</gene>
<sequence length="68" mass="8153">MEKDEKKNEISFFAKVYNAEYNSDIEELKKYKCLFIMIPKEISELGDIKYGNILEVKVRKVKKEEFDI</sequence>
<reference evidence="1" key="1">
    <citation type="submission" date="2009-08" db="EMBL/GenBank/DDBJ databases">
        <title>Complete sequence of chromosome of Methanocaldococcus fervens AG86.</title>
        <authorList>
            <consortium name="US DOE Joint Genome Institute"/>
            <person name="Lucas S."/>
            <person name="Copeland A."/>
            <person name="Lapidus A."/>
            <person name="Glavina del Rio T."/>
            <person name="Tice H."/>
            <person name="Bruce D."/>
            <person name="Goodwin L."/>
            <person name="Pitluck S."/>
            <person name="Chertkov O."/>
            <person name="Detter J.C."/>
            <person name="Han C."/>
            <person name="Tapia R."/>
            <person name="Larimer F."/>
            <person name="Land M."/>
            <person name="Hauser L."/>
            <person name="Kyrpides N."/>
            <person name="Ovchinnikova G."/>
            <person name="Lupa-Sieprawska M."/>
            <person name="Whitman W.B."/>
        </authorList>
    </citation>
    <scope>NUCLEOTIDE SEQUENCE [LARGE SCALE GENOMIC DNA]</scope>
    <source>
        <strain evidence="1">AG86</strain>
    </source>
</reference>
<protein>
    <submittedName>
        <fullName evidence="1">Uncharacterized protein</fullName>
    </submittedName>
</protein>